<evidence type="ECO:0000256" key="1">
    <source>
        <dbReference type="ARBA" id="ARBA00004196"/>
    </source>
</evidence>
<proteinExistence type="predicted"/>
<dbReference type="Gene3D" id="2.40.30.170">
    <property type="match status" value="1"/>
</dbReference>
<evidence type="ECO:0000313" key="6">
    <source>
        <dbReference type="Proteomes" id="UP000095228"/>
    </source>
</evidence>
<gene>
    <name evidence="5" type="ORF">Verru16b_02622</name>
</gene>
<dbReference type="SUPFAM" id="SSF111369">
    <property type="entry name" value="HlyD-like secretion proteins"/>
    <property type="match status" value="1"/>
</dbReference>
<organism evidence="5 6">
    <name type="scientific">Lacunisphaera limnophila</name>
    <dbReference type="NCBI Taxonomy" id="1838286"/>
    <lineage>
        <taxon>Bacteria</taxon>
        <taxon>Pseudomonadati</taxon>
        <taxon>Verrucomicrobiota</taxon>
        <taxon>Opitutia</taxon>
        <taxon>Opitutales</taxon>
        <taxon>Opitutaceae</taxon>
        <taxon>Lacunisphaera</taxon>
    </lineage>
</organism>
<sequence length="425" mass="45641">MDIARPNVAKEKRRKRIIYATIAGVVLIGITVALGRLKPAAPSMPKNLVWMGEVKRGPMVRQVRGLGTLVPEEIRWIAARTQGRVDKIVIRPGAPVEPGTLILELSNPDVVSAAANAKSQLLAAEAQLAGLRVTLESGLLQAEAAAAQAKSNYEQARLRAEVDEDLFKDGLVAAVQLKLTQGTAAQAAINNEIEQKRYAFAQQSIKPQLAVQEAEVERLASLSRLRNEELEALQVRATMSGVLSALGTPNLPIEVGAQVQPGNNIARVADPLKLKAEVRIAETQAKDIAIGQLASIDTRNGIVEGRVSRIDPAVQNGTVTVDVTIVNALPRGSRPDLSVDGTIELERLDDVIYVGRPAFGQEKSTVGIFKANGSTQTATEASRIQVQFGRSSVNTIEVVSGLQPGDWVILSDMSQYDSNERVKLD</sequence>
<keyword evidence="4" id="KW-0472">Membrane</keyword>
<dbReference type="AlphaFoldDB" id="A0A1D8AXD6"/>
<evidence type="ECO:0000256" key="2">
    <source>
        <dbReference type="ARBA" id="ARBA00023054"/>
    </source>
</evidence>
<dbReference type="PANTHER" id="PTHR32347">
    <property type="entry name" value="EFFLUX SYSTEM COMPONENT YKNX-RELATED"/>
    <property type="match status" value="1"/>
</dbReference>
<dbReference type="PANTHER" id="PTHR32347:SF23">
    <property type="entry name" value="BLL5650 PROTEIN"/>
    <property type="match status" value="1"/>
</dbReference>
<dbReference type="InterPro" id="IPR050465">
    <property type="entry name" value="UPF0194_transport"/>
</dbReference>
<dbReference type="Proteomes" id="UP000095228">
    <property type="component" value="Chromosome"/>
</dbReference>
<keyword evidence="6" id="KW-1185">Reference proteome</keyword>
<feature type="coiled-coil region" evidence="3">
    <location>
        <begin position="114"/>
        <end position="159"/>
    </location>
</feature>
<comment type="subcellular location">
    <subcellularLocation>
        <location evidence="1">Cell envelope</location>
    </subcellularLocation>
</comment>
<keyword evidence="4" id="KW-0812">Transmembrane</keyword>
<keyword evidence="4" id="KW-1133">Transmembrane helix</keyword>
<dbReference type="RefSeq" id="WP_069962677.1">
    <property type="nucleotide sequence ID" value="NZ_CP016094.1"/>
</dbReference>
<dbReference type="EMBL" id="CP016094">
    <property type="protein sequence ID" value="AOS45541.1"/>
    <property type="molecule type" value="Genomic_DNA"/>
</dbReference>
<evidence type="ECO:0000313" key="5">
    <source>
        <dbReference type="EMBL" id="AOS45541.1"/>
    </source>
</evidence>
<dbReference type="GO" id="GO:0030313">
    <property type="term" value="C:cell envelope"/>
    <property type="evidence" value="ECO:0007669"/>
    <property type="project" value="UniProtKB-SubCell"/>
</dbReference>
<dbReference type="STRING" id="1838286.Verru16b_02622"/>
<keyword evidence="2 3" id="KW-0175">Coiled coil</keyword>
<evidence type="ECO:0000256" key="4">
    <source>
        <dbReference type="SAM" id="Phobius"/>
    </source>
</evidence>
<dbReference type="PATRIC" id="fig|1838286.3.peg.2637"/>
<accession>A0A1D8AXD6</accession>
<dbReference type="Gene3D" id="2.40.420.20">
    <property type="match status" value="1"/>
</dbReference>
<evidence type="ECO:0000256" key="3">
    <source>
        <dbReference type="SAM" id="Coils"/>
    </source>
</evidence>
<feature type="transmembrane region" description="Helical" evidence="4">
    <location>
        <begin position="17"/>
        <end position="37"/>
    </location>
</feature>
<protein>
    <submittedName>
        <fullName evidence="5">Multidrug resistance protein MdtN</fullName>
    </submittedName>
</protein>
<dbReference type="KEGG" id="obg:Verru16b_02622"/>
<name>A0A1D8AXD6_9BACT</name>
<reference evidence="5 6" key="1">
    <citation type="submission" date="2016-06" db="EMBL/GenBank/DDBJ databases">
        <title>Three novel species with peptidoglycan cell walls form the new genus Lacunisphaera gen. nov. in the family Opitutaceae of the verrucomicrobial subdivision 4.</title>
        <authorList>
            <person name="Rast P."/>
            <person name="Gloeckner I."/>
            <person name="Jogler M."/>
            <person name="Boedeker C."/>
            <person name="Jeske O."/>
            <person name="Wiegand S."/>
            <person name="Reinhardt R."/>
            <person name="Schumann P."/>
            <person name="Rohde M."/>
            <person name="Spring S."/>
            <person name="Gloeckner F.O."/>
            <person name="Jogler C."/>
        </authorList>
    </citation>
    <scope>NUCLEOTIDE SEQUENCE [LARGE SCALE GENOMIC DNA]</scope>
    <source>
        <strain evidence="5 6">IG16b</strain>
    </source>
</reference>
<dbReference type="OrthoDB" id="9806939at2"/>